<dbReference type="Proteomes" id="UP000198728">
    <property type="component" value="Unassembled WGS sequence"/>
</dbReference>
<dbReference type="GO" id="GO:0016829">
    <property type="term" value="F:lyase activity"/>
    <property type="evidence" value="ECO:0007669"/>
    <property type="project" value="UniProtKB-ARBA"/>
</dbReference>
<dbReference type="InterPro" id="IPR020557">
    <property type="entry name" value="Fumarate_lyase_CS"/>
</dbReference>
<evidence type="ECO:0000313" key="4">
    <source>
        <dbReference type="Proteomes" id="UP000198728"/>
    </source>
</evidence>
<dbReference type="InterPro" id="IPR000362">
    <property type="entry name" value="Fumarate_lyase_fam"/>
</dbReference>
<dbReference type="Gene3D" id="1.20.200.10">
    <property type="entry name" value="Fumarase/aspartase (Central domain)"/>
    <property type="match status" value="1"/>
</dbReference>
<dbReference type="OrthoDB" id="9768878at2"/>
<evidence type="ECO:0000256" key="1">
    <source>
        <dbReference type="ARBA" id="ARBA00034772"/>
    </source>
</evidence>
<dbReference type="GO" id="GO:0016853">
    <property type="term" value="F:isomerase activity"/>
    <property type="evidence" value="ECO:0007669"/>
    <property type="project" value="UniProtKB-KW"/>
</dbReference>
<protein>
    <submittedName>
        <fullName evidence="3">3-carboxy-cis,cis-muconate cycloisomerase</fullName>
    </submittedName>
</protein>
<sequence length="433" mass="45150">MLVNLTTSATYEGLFGDPELAALLDGKSEIGAMLEVERALARVQGRLGVIPEAAAEGIDEHLACIDLEPEDLRQRTAADGVPVPALLDIVRACIPEDAADWLHWGATSQDIADTAMVLQLRACLDLLEGRLAGVIDDLKAKSHTHEDLVMAARTRGQVATPITFGLKLARWAQPLIDAEAALPAVRVHALRVQFGGAAGANTAIAPYGPSISETLAAELDLADSPPWHTARGGILEAAGWLASVVAGLSKFGSDLILLGRSEIGEVRAGDGGGSSTMPQKANPVAAEAVFTLGRLATSLHGGLLAAAAPAEERDGAAWALEWILLPQLLLACGAALRHARALADSLIPNPEAMRRTLDAQPGSMAEAASFALARECSRSEAKALVRAALSAPEGFAAALAEKVPAVDWDSVLDPASVVPASHAEAERIWATRR</sequence>
<evidence type="ECO:0000313" key="3">
    <source>
        <dbReference type="EMBL" id="SFD09739.1"/>
    </source>
</evidence>
<dbReference type="PROSITE" id="PS00163">
    <property type="entry name" value="FUMARATE_LYASES"/>
    <property type="match status" value="1"/>
</dbReference>
<gene>
    <name evidence="3" type="ORF">SAMN04488094_11548</name>
</gene>
<dbReference type="Pfam" id="PF00206">
    <property type="entry name" value="Lyase_1"/>
    <property type="match status" value="1"/>
</dbReference>
<dbReference type="RefSeq" id="WP_093362397.1">
    <property type="nucleotide sequence ID" value="NZ_FOLG01000015.1"/>
</dbReference>
<dbReference type="InterPro" id="IPR022761">
    <property type="entry name" value="Fumarate_lyase_N"/>
</dbReference>
<dbReference type="PANTHER" id="PTHR43172">
    <property type="entry name" value="ADENYLOSUCCINATE LYASE"/>
    <property type="match status" value="1"/>
</dbReference>
<dbReference type="STRING" id="441112.SAMN04488094_11548"/>
<reference evidence="3 4" key="1">
    <citation type="submission" date="2016-10" db="EMBL/GenBank/DDBJ databases">
        <authorList>
            <person name="de Groot N.N."/>
        </authorList>
    </citation>
    <scope>NUCLEOTIDE SEQUENCE [LARGE SCALE GENOMIC DNA]</scope>
    <source>
        <strain evidence="3 4">DSM 19548</strain>
    </source>
</reference>
<keyword evidence="3" id="KW-0413">Isomerase</keyword>
<keyword evidence="4" id="KW-1185">Reference proteome</keyword>
<name>A0A1I1PIU5_9RHOB</name>
<dbReference type="SUPFAM" id="SSF48557">
    <property type="entry name" value="L-aspartase-like"/>
    <property type="match status" value="1"/>
</dbReference>
<dbReference type="InterPro" id="IPR008948">
    <property type="entry name" value="L-Aspartase-like"/>
</dbReference>
<organism evidence="3 4">
    <name type="scientific">Tropicimonas isoalkanivorans</name>
    <dbReference type="NCBI Taxonomy" id="441112"/>
    <lineage>
        <taxon>Bacteria</taxon>
        <taxon>Pseudomonadati</taxon>
        <taxon>Pseudomonadota</taxon>
        <taxon>Alphaproteobacteria</taxon>
        <taxon>Rhodobacterales</taxon>
        <taxon>Roseobacteraceae</taxon>
        <taxon>Tropicimonas</taxon>
    </lineage>
</organism>
<dbReference type="AlphaFoldDB" id="A0A1I1PIU5"/>
<feature type="domain" description="Fumarate lyase N-terminal" evidence="2">
    <location>
        <begin position="38"/>
        <end position="289"/>
    </location>
</feature>
<dbReference type="PRINTS" id="PR00145">
    <property type="entry name" value="ARGSUCLYASE"/>
</dbReference>
<comment type="similarity">
    <text evidence="1">Belongs to the class-II fumarase/aspartase family.</text>
</comment>
<dbReference type="PANTHER" id="PTHR43172:SF2">
    <property type="entry name" value="ADENYLOSUCCINATE LYASE C-TERMINAL DOMAIN-CONTAINING PROTEIN"/>
    <property type="match status" value="1"/>
</dbReference>
<accession>A0A1I1PIU5</accession>
<dbReference type="PRINTS" id="PR00149">
    <property type="entry name" value="FUMRATELYASE"/>
</dbReference>
<evidence type="ECO:0000259" key="2">
    <source>
        <dbReference type="Pfam" id="PF00206"/>
    </source>
</evidence>
<dbReference type="EMBL" id="FOLG01000015">
    <property type="protein sequence ID" value="SFD09739.1"/>
    <property type="molecule type" value="Genomic_DNA"/>
</dbReference>
<proteinExistence type="inferred from homology"/>